<keyword evidence="6" id="KW-0539">Nucleus</keyword>
<dbReference type="PROSITE" id="PS00434">
    <property type="entry name" value="HSF_DOMAIN"/>
    <property type="match status" value="1"/>
</dbReference>
<dbReference type="PANTHER" id="PTHR10015:SF427">
    <property type="entry name" value="HEAT SHOCK FACTOR PROTEIN"/>
    <property type="match status" value="1"/>
</dbReference>
<accession>A0A836EW14</accession>
<comment type="similarity">
    <text evidence="2 7">Belongs to the HSF family.</text>
</comment>
<keyword evidence="5" id="KW-0804">Transcription</keyword>
<dbReference type="InterPro" id="IPR036390">
    <property type="entry name" value="WH_DNA-bd_sf"/>
</dbReference>
<evidence type="ECO:0000256" key="7">
    <source>
        <dbReference type="RuleBase" id="RU004020"/>
    </source>
</evidence>
<dbReference type="PANTHER" id="PTHR10015">
    <property type="entry name" value="HEAT SHOCK TRANSCRIPTION FACTOR"/>
    <property type="match status" value="1"/>
</dbReference>
<keyword evidence="11" id="KW-1185">Reference proteome</keyword>
<evidence type="ECO:0000256" key="6">
    <source>
        <dbReference type="ARBA" id="ARBA00023242"/>
    </source>
</evidence>
<evidence type="ECO:0000256" key="4">
    <source>
        <dbReference type="ARBA" id="ARBA00023125"/>
    </source>
</evidence>
<gene>
    <name evidence="10" type="primary">Hsf</name>
    <name evidence="10" type="ORF">G6Z78_0000906</name>
</gene>
<evidence type="ECO:0000256" key="5">
    <source>
        <dbReference type="ARBA" id="ARBA00023163"/>
    </source>
</evidence>
<proteinExistence type="inferred from homology"/>
<dbReference type="Gene3D" id="1.10.10.10">
    <property type="entry name" value="Winged helix-like DNA-binding domain superfamily/Winged helix DNA-binding domain"/>
    <property type="match status" value="1"/>
</dbReference>
<feature type="non-terminal residue" evidence="10">
    <location>
        <position position="609"/>
    </location>
</feature>
<reference evidence="10" key="1">
    <citation type="submission" date="2020-02" db="EMBL/GenBank/DDBJ databases">
        <title>Relaxed selection underlies rapid genomic changes in the transitions from sociality to social parasitism in ants.</title>
        <authorList>
            <person name="Bi X."/>
        </authorList>
    </citation>
    <scope>NUCLEOTIDE SEQUENCE</scope>
    <source>
        <strain evidence="10">BGI-DK2014c</strain>
        <tissue evidence="10">Whole body</tissue>
    </source>
</reference>
<evidence type="ECO:0000256" key="3">
    <source>
        <dbReference type="ARBA" id="ARBA00023015"/>
    </source>
</evidence>
<dbReference type="SMART" id="SM00415">
    <property type="entry name" value="HSF"/>
    <property type="match status" value="1"/>
</dbReference>
<dbReference type="GO" id="GO:0005634">
    <property type="term" value="C:nucleus"/>
    <property type="evidence" value="ECO:0007669"/>
    <property type="project" value="UniProtKB-SubCell"/>
</dbReference>
<feature type="region of interest" description="Disordered" evidence="8">
    <location>
        <begin position="216"/>
        <end position="240"/>
    </location>
</feature>
<protein>
    <submittedName>
        <fullName evidence="10">HSF protein</fullName>
    </submittedName>
</protein>
<evidence type="ECO:0000313" key="10">
    <source>
        <dbReference type="EMBL" id="KAG5313064.1"/>
    </source>
</evidence>
<sequence>MRTTSNLGANVPAFLAKLWKMVEDPDTNNLISWSPGGNTFLIKNQSIFTSKLLPHYYKHNNMASFIRQLNMYGFHKIASVELGGLKCDKDEIEFAHQYFCKGSPHLVENIKRKVTANKNQDLLHSSFKPEVVDRMLIEVREMKERQKTMTDALNEMKLENSSLWTELIILRQKHLQQQEIINRLIQLILLTLVQPSRSGLSVKRRYPLMIHDTSCSNKRRKLSKSQESPTGPVIHELDASDPDVESDYIADILKNENLTVQSPQEHIETLTDEENMGIVYTSENTVQNPEIETKRKLVCKGKKNRKNKVPVKIVIPSLENGKQSREILHMLEVSTDEDELVSLLKNDSIGSNDVDSVDLENYELTTEVLNNNPSIVKLENIISPEMLISSEMLHNNNIQNNIENEEDNPNNTYNRFSKKIDNGKGPILVTNSNEQYNENRIVQSQKEDNSYDTANASSSKDLLVSRVNSSGMTEANYRLEPMEELNNHVETTQNNLDTFRDVLLSENCNLDANTLLDIFSTDDPMTFGLSLNSELNPYYGKEEEDNSVHGSAGGELMTYNPPLELDDMFMGTGSNLSDLQMNGYTHSMNYEDTKKLLDVLIANNTNSVS</sequence>
<dbReference type="SUPFAM" id="SSF46785">
    <property type="entry name" value="Winged helix' DNA-binding domain"/>
    <property type="match status" value="1"/>
</dbReference>
<keyword evidence="4" id="KW-0238">DNA-binding</keyword>
<comment type="caution">
    <text evidence="10">The sequence shown here is derived from an EMBL/GenBank/DDBJ whole genome shotgun (WGS) entry which is preliminary data.</text>
</comment>
<dbReference type="Pfam" id="PF00447">
    <property type="entry name" value="HSF_DNA-bind"/>
    <property type="match status" value="1"/>
</dbReference>
<feature type="domain" description="HSF-type DNA-binding" evidence="9">
    <location>
        <begin position="53"/>
        <end position="77"/>
    </location>
</feature>
<feature type="non-terminal residue" evidence="10">
    <location>
        <position position="1"/>
    </location>
</feature>
<keyword evidence="3" id="KW-0805">Transcription regulation</keyword>
<dbReference type="InterPro" id="IPR000232">
    <property type="entry name" value="HSF_DNA-bd"/>
</dbReference>
<comment type="subcellular location">
    <subcellularLocation>
        <location evidence="1">Nucleus</location>
    </subcellularLocation>
</comment>
<dbReference type="Proteomes" id="UP000668214">
    <property type="component" value="Unassembled WGS sequence"/>
</dbReference>
<dbReference type="AlphaFoldDB" id="A0A836EW14"/>
<dbReference type="FunFam" id="1.10.10.10:FF:000027">
    <property type="entry name" value="Heat shock transcription factor 1"/>
    <property type="match status" value="1"/>
</dbReference>
<dbReference type="GO" id="GO:0003700">
    <property type="term" value="F:DNA-binding transcription factor activity"/>
    <property type="evidence" value="ECO:0007669"/>
    <property type="project" value="InterPro"/>
</dbReference>
<dbReference type="GO" id="GO:0043565">
    <property type="term" value="F:sequence-specific DNA binding"/>
    <property type="evidence" value="ECO:0007669"/>
    <property type="project" value="InterPro"/>
</dbReference>
<evidence type="ECO:0000256" key="2">
    <source>
        <dbReference type="ARBA" id="ARBA00006403"/>
    </source>
</evidence>
<evidence type="ECO:0000256" key="1">
    <source>
        <dbReference type="ARBA" id="ARBA00004123"/>
    </source>
</evidence>
<dbReference type="PRINTS" id="PR00056">
    <property type="entry name" value="HSFDOMAIN"/>
</dbReference>
<dbReference type="EMBL" id="JAANIA010002538">
    <property type="protein sequence ID" value="KAG5313064.1"/>
    <property type="molecule type" value="Genomic_DNA"/>
</dbReference>
<evidence type="ECO:0000256" key="8">
    <source>
        <dbReference type="SAM" id="MobiDB-lite"/>
    </source>
</evidence>
<organism evidence="10 11">
    <name type="scientific">Pseudoatta argentina</name>
    <dbReference type="NCBI Taxonomy" id="621737"/>
    <lineage>
        <taxon>Eukaryota</taxon>
        <taxon>Metazoa</taxon>
        <taxon>Ecdysozoa</taxon>
        <taxon>Arthropoda</taxon>
        <taxon>Hexapoda</taxon>
        <taxon>Insecta</taxon>
        <taxon>Pterygota</taxon>
        <taxon>Neoptera</taxon>
        <taxon>Endopterygota</taxon>
        <taxon>Hymenoptera</taxon>
        <taxon>Apocrita</taxon>
        <taxon>Aculeata</taxon>
        <taxon>Formicoidea</taxon>
        <taxon>Formicidae</taxon>
        <taxon>Myrmicinae</taxon>
        <taxon>Pseudoatta</taxon>
    </lineage>
</organism>
<name>A0A836EW14_9HYME</name>
<dbReference type="InterPro" id="IPR036388">
    <property type="entry name" value="WH-like_DNA-bd_sf"/>
</dbReference>
<evidence type="ECO:0000259" key="9">
    <source>
        <dbReference type="PROSITE" id="PS00434"/>
    </source>
</evidence>
<evidence type="ECO:0000313" key="11">
    <source>
        <dbReference type="Proteomes" id="UP000668214"/>
    </source>
</evidence>